<dbReference type="EMBL" id="PDUD01000017">
    <property type="protein sequence ID" value="PHN06780.1"/>
    <property type="molecule type" value="Genomic_DNA"/>
</dbReference>
<comment type="caution">
    <text evidence="1">The sequence shown here is derived from an EMBL/GenBank/DDBJ whole genome shotgun (WGS) entry which is preliminary data.</text>
</comment>
<sequence length="61" mass="7086">MMVFLIYFENDRTIQRSGAFSKKKNGIFERRYFQGKRHFPFECAPNAVERIESVVGGIGLV</sequence>
<dbReference type="Proteomes" id="UP000223913">
    <property type="component" value="Unassembled WGS sequence"/>
</dbReference>
<dbReference type="AlphaFoldDB" id="A0A2D0NEH4"/>
<evidence type="ECO:0000313" key="2">
    <source>
        <dbReference type="Proteomes" id="UP000223913"/>
    </source>
</evidence>
<keyword evidence="2" id="KW-1185">Reference proteome</keyword>
<organism evidence="1 2">
    <name type="scientific">Flavilitoribacter nigricans (strain ATCC 23147 / DSM 23189 / NBRC 102662 / NCIMB 1420 / SS-2)</name>
    <name type="common">Lewinella nigricans</name>
    <dbReference type="NCBI Taxonomy" id="1122177"/>
    <lineage>
        <taxon>Bacteria</taxon>
        <taxon>Pseudomonadati</taxon>
        <taxon>Bacteroidota</taxon>
        <taxon>Saprospiria</taxon>
        <taxon>Saprospirales</taxon>
        <taxon>Lewinellaceae</taxon>
        <taxon>Flavilitoribacter</taxon>
    </lineage>
</organism>
<evidence type="ECO:0000313" key="1">
    <source>
        <dbReference type="EMBL" id="PHN06780.1"/>
    </source>
</evidence>
<proteinExistence type="predicted"/>
<reference evidence="1 2" key="1">
    <citation type="submission" date="2017-10" db="EMBL/GenBank/DDBJ databases">
        <title>The draft genome sequence of Lewinella nigricans NBRC 102662.</title>
        <authorList>
            <person name="Wang K."/>
        </authorList>
    </citation>
    <scope>NUCLEOTIDE SEQUENCE [LARGE SCALE GENOMIC DNA]</scope>
    <source>
        <strain evidence="1 2">NBRC 102662</strain>
    </source>
</reference>
<accession>A0A2D0NEH4</accession>
<name>A0A2D0NEH4_FLAN2</name>
<gene>
    <name evidence="1" type="ORF">CRP01_10850</name>
</gene>
<protein>
    <submittedName>
        <fullName evidence="1">Uncharacterized protein</fullName>
    </submittedName>
</protein>